<accession>A0A3S3NRZ2</accession>
<sequence length="56" mass="6532">METTGTFKLIKTVLKTEGYNLNKMRDTIYLLSSKANCYQFLDRVTYEKIISGEITF</sequence>
<comment type="caution">
    <text evidence="1">The sequence shown here is derived from an EMBL/GenBank/DDBJ whole genome shotgun (WGS) entry which is preliminary data.</text>
</comment>
<evidence type="ECO:0000313" key="1">
    <source>
        <dbReference type="EMBL" id="RWS08107.1"/>
    </source>
</evidence>
<organism evidence="1 2">
    <name type="scientific">Dinothrombium tinctorium</name>
    <dbReference type="NCBI Taxonomy" id="1965070"/>
    <lineage>
        <taxon>Eukaryota</taxon>
        <taxon>Metazoa</taxon>
        <taxon>Ecdysozoa</taxon>
        <taxon>Arthropoda</taxon>
        <taxon>Chelicerata</taxon>
        <taxon>Arachnida</taxon>
        <taxon>Acari</taxon>
        <taxon>Acariformes</taxon>
        <taxon>Trombidiformes</taxon>
        <taxon>Prostigmata</taxon>
        <taxon>Anystina</taxon>
        <taxon>Parasitengona</taxon>
        <taxon>Trombidioidea</taxon>
        <taxon>Trombidiidae</taxon>
        <taxon>Dinothrombium</taxon>
    </lineage>
</organism>
<proteinExistence type="predicted"/>
<protein>
    <submittedName>
        <fullName evidence="1">Fatty acid transport protein-like protein</fullName>
    </submittedName>
</protein>
<dbReference type="OrthoDB" id="288590at2759"/>
<dbReference type="EMBL" id="NCKU01003134">
    <property type="protein sequence ID" value="RWS08107.1"/>
    <property type="molecule type" value="Genomic_DNA"/>
</dbReference>
<name>A0A3S3NRZ2_9ACAR</name>
<gene>
    <name evidence="1" type="ORF">B4U79_10877</name>
</gene>
<reference evidence="1 2" key="1">
    <citation type="journal article" date="2018" name="Gigascience">
        <title>Genomes of trombidid mites reveal novel predicted allergens and laterally-transferred genes associated with secondary metabolism.</title>
        <authorList>
            <person name="Dong X."/>
            <person name="Chaisiri K."/>
            <person name="Xia D."/>
            <person name="Armstrong S.D."/>
            <person name="Fang Y."/>
            <person name="Donnelly M.J."/>
            <person name="Kadowaki T."/>
            <person name="McGarry J.W."/>
            <person name="Darby A.C."/>
            <person name="Makepeace B.L."/>
        </authorList>
    </citation>
    <scope>NUCLEOTIDE SEQUENCE [LARGE SCALE GENOMIC DNA]</scope>
    <source>
        <strain evidence="1">UoL-WK</strain>
    </source>
</reference>
<evidence type="ECO:0000313" key="2">
    <source>
        <dbReference type="Proteomes" id="UP000285301"/>
    </source>
</evidence>
<keyword evidence="2" id="KW-1185">Reference proteome</keyword>
<dbReference type="AlphaFoldDB" id="A0A3S3NRZ2"/>
<dbReference type="Proteomes" id="UP000285301">
    <property type="component" value="Unassembled WGS sequence"/>
</dbReference>